<dbReference type="Gene3D" id="3.40.50.720">
    <property type="entry name" value="NAD(P)-binding Rossmann-like Domain"/>
    <property type="match status" value="1"/>
</dbReference>
<gene>
    <name evidence="4" type="ORF">BGW36DRAFT_286413</name>
</gene>
<sequence length="349" mass="37833">MKNYGLIREGAGKAVLRAIPVPKLREDYILVKTAFIALNPTDWTTLDAAGDDGTIVGCDYAGVVETVGKSVRTPFKQGDRVAGFAHGGNDANPENGAFARYIAVKGDTQLHIPDGVSFEAACSVGVGVTTTGYALYHVLKLPLPGSMQQPSDKTILVYGGSTATGTIAIQFAKMSGMRVVTTCSPKHFELMRQLGADLVFDYHVPKVGEKIRAATDDKLKIVFDTVNVESSAAICADAIGPDGGRYCNLLGLDCPRSDVQSTFFLGYSVSGESYIFEGEKYDARPQDFDFASKFMRIAEKLWDEGRWKPHPQRVGSCGLLGALAGMDEMRKGRYSGEKLVYRVEETTWP</sequence>
<dbReference type="SUPFAM" id="SSF50129">
    <property type="entry name" value="GroES-like"/>
    <property type="match status" value="1"/>
</dbReference>
<proteinExistence type="inferred from homology"/>
<evidence type="ECO:0000256" key="2">
    <source>
        <dbReference type="ARBA" id="ARBA00023002"/>
    </source>
</evidence>
<comment type="similarity">
    <text evidence="1">Belongs to the zinc-containing alcohol dehydrogenase family.</text>
</comment>
<evidence type="ECO:0000313" key="4">
    <source>
        <dbReference type="EMBL" id="KAH8705822.1"/>
    </source>
</evidence>
<dbReference type="PANTHER" id="PTHR45348:SF2">
    <property type="entry name" value="ZINC-TYPE ALCOHOL DEHYDROGENASE-LIKE PROTEIN C2E1P3.01"/>
    <property type="match status" value="1"/>
</dbReference>
<organism evidence="4 5">
    <name type="scientific">Talaromyces proteolyticus</name>
    <dbReference type="NCBI Taxonomy" id="1131652"/>
    <lineage>
        <taxon>Eukaryota</taxon>
        <taxon>Fungi</taxon>
        <taxon>Dikarya</taxon>
        <taxon>Ascomycota</taxon>
        <taxon>Pezizomycotina</taxon>
        <taxon>Eurotiomycetes</taxon>
        <taxon>Eurotiomycetidae</taxon>
        <taxon>Eurotiales</taxon>
        <taxon>Trichocomaceae</taxon>
        <taxon>Talaromyces</taxon>
        <taxon>Talaromyces sect. Bacilispori</taxon>
    </lineage>
</organism>
<dbReference type="GeneID" id="70240701"/>
<reference evidence="4" key="1">
    <citation type="submission" date="2021-12" db="EMBL/GenBank/DDBJ databases">
        <title>Convergent genome expansion in fungi linked to evolution of root-endophyte symbiosis.</title>
        <authorList>
            <consortium name="DOE Joint Genome Institute"/>
            <person name="Ke Y.-H."/>
            <person name="Bonito G."/>
            <person name="Liao H.-L."/>
            <person name="Looney B."/>
            <person name="Rojas-Flechas A."/>
            <person name="Nash J."/>
            <person name="Hameed K."/>
            <person name="Schadt C."/>
            <person name="Martin F."/>
            <person name="Crous P.W."/>
            <person name="Miettinen O."/>
            <person name="Magnuson J.K."/>
            <person name="Labbe J."/>
            <person name="Jacobson D."/>
            <person name="Doktycz M.J."/>
            <person name="Veneault-Fourrey C."/>
            <person name="Kuo A."/>
            <person name="Mondo S."/>
            <person name="Calhoun S."/>
            <person name="Riley R."/>
            <person name="Ohm R."/>
            <person name="LaButti K."/>
            <person name="Andreopoulos B."/>
            <person name="Pangilinan J."/>
            <person name="Nolan M."/>
            <person name="Tritt A."/>
            <person name="Clum A."/>
            <person name="Lipzen A."/>
            <person name="Daum C."/>
            <person name="Barry K."/>
            <person name="Grigoriev I.V."/>
            <person name="Vilgalys R."/>
        </authorList>
    </citation>
    <scope>NUCLEOTIDE SEQUENCE</scope>
    <source>
        <strain evidence="4">PMI_201</strain>
    </source>
</reference>
<dbReference type="RefSeq" id="XP_046078443.1">
    <property type="nucleotide sequence ID" value="XM_046210414.1"/>
</dbReference>
<evidence type="ECO:0000259" key="3">
    <source>
        <dbReference type="SMART" id="SM00829"/>
    </source>
</evidence>
<dbReference type="SMART" id="SM00829">
    <property type="entry name" value="PKS_ER"/>
    <property type="match status" value="1"/>
</dbReference>
<comment type="caution">
    <text evidence="4">The sequence shown here is derived from an EMBL/GenBank/DDBJ whole genome shotgun (WGS) entry which is preliminary data.</text>
</comment>
<dbReference type="InterPro" id="IPR013154">
    <property type="entry name" value="ADH-like_N"/>
</dbReference>
<dbReference type="AlphaFoldDB" id="A0AAD4Q6Z2"/>
<dbReference type="InterPro" id="IPR011032">
    <property type="entry name" value="GroES-like_sf"/>
</dbReference>
<dbReference type="SUPFAM" id="SSF51735">
    <property type="entry name" value="NAD(P)-binding Rossmann-fold domains"/>
    <property type="match status" value="1"/>
</dbReference>
<keyword evidence="2" id="KW-0560">Oxidoreductase</keyword>
<name>A0AAD4Q6Z2_9EURO</name>
<protein>
    <submittedName>
        <fullName evidence="4">Zinc-binding oxidoreductase ToxD</fullName>
    </submittedName>
</protein>
<dbReference type="InterPro" id="IPR036291">
    <property type="entry name" value="NAD(P)-bd_dom_sf"/>
</dbReference>
<dbReference type="CDD" id="cd08249">
    <property type="entry name" value="enoyl_reductase_like"/>
    <property type="match status" value="1"/>
</dbReference>
<accession>A0AAD4Q6Z2</accession>
<dbReference type="InterPro" id="IPR047122">
    <property type="entry name" value="Trans-enoyl_RdTase-like"/>
</dbReference>
<dbReference type="InterPro" id="IPR013149">
    <property type="entry name" value="ADH-like_C"/>
</dbReference>
<dbReference type="PANTHER" id="PTHR45348">
    <property type="entry name" value="HYPOTHETICAL OXIDOREDUCTASE (EUROFUNG)"/>
    <property type="match status" value="1"/>
</dbReference>
<dbReference type="InterPro" id="IPR020843">
    <property type="entry name" value="ER"/>
</dbReference>
<dbReference type="Gene3D" id="3.90.180.10">
    <property type="entry name" value="Medium-chain alcohol dehydrogenases, catalytic domain"/>
    <property type="match status" value="1"/>
</dbReference>
<dbReference type="Pfam" id="PF08240">
    <property type="entry name" value="ADH_N"/>
    <property type="match status" value="1"/>
</dbReference>
<dbReference type="Pfam" id="PF00107">
    <property type="entry name" value="ADH_zinc_N"/>
    <property type="match status" value="1"/>
</dbReference>
<evidence type="ECO:0000256" key="1">
    <source>
        <dbReference type="ARBA" id="ARBA00008072"/>
    </source>
</evidence>
<dbReference type="GO" id="GO:0016651">
    <property type="term" value="F:oxidoreductase activity, acting on NAD(P)H"/>
    <property type="evidence" value="ECO:0007669"/>
    <property type="project" value="InterPro"/>
</dbReference>
<feature type="domain" description="Enoyl reductase (ER)" evidence="3">
    <location>
        <begin position="10"/>
        <end position="340"/>
    </location>
</feature>
<dbReference type="Proteomes" id="UP001201262">
    <property type="component" value="Unassembled WGS sequence"/>
</dbReference>
<keyword evidence="5" id="KW-1185">Reference proteome</keyword>
<dbReference type="EMBL" id="JAJTJA010000001">
    <property type="protein sequence ID" value="KAH8705822.1"/>
    <property type="molecule type" value="Genomic_DNA"/>
</dbReference>
<evidence type="ECO:0000313" key="5">
    <source>
        <dbReference type="Proteomes" id="UP001201262"/>
    </source>
</evidence>